<reference evidence="1" key="1">
    <citation type="submission" date="2018-10" db="EMBL/GenBank/DDBJ databases">
        <title>Effector identification in a new, highly contiguous assembly of the strawberry crown rot pathogen Phytophthora cactorum.</title>
        <authorList>
            <person name="Armitage A.D."/>
            <person name="Nellist C.F."/>
            <person name="Bates H."/>
            <person name="Vickerstaff R.J."/>
            <person name="Harrison R.J."/>
        </authorList>
    </citation>
    <scope>NUCLEOTIDE SEQUENCE</scope>
    <source>
        <strain evidence="1">4040</strain>
    </source>
</reference>
<evidence type="ECO:0000313" key="1">
    <source>
        <dbReference type="EMBL" id="KAG2929194.1"/>
    </source>
</evidence>
<organism evidence="1 2">
    <name type="scientific">Phytophthora cactorum</name>
    <dbReference type="NCBI Taxonomy" id="29920"/>
    <lineage>
        <taxon>Eukaryota</taxon>
        <taxon>Sar</taxon>
        <taxon>Stramenopiles</taxon>
        <taxon>Oomycota</taxon>
        <taxon>Peronosporomycetes</taxon>
        <taxon>Peronosporales</taxon>
        <taxon>Peronosporaceae</taxon>
        <taxon>Phytophthora</taxon>
    </lineage>
</organism>
<protein>
    <submittedName>
        <fullName evidence="1">Uncharacterized protein</fullName>
    </submittedName>
</protein>
<gene>
    <name evidence="1" type="ORF">PC117_g14058</name>
</gene>
<proteinExistence type="predicted"/>
<evidence type="ECO:0000313" key="2">
    <source>
        <dbReference type="Proteomes" id="UP000736787"/>
    </source>
</evidence>
<name>A0A8T1CZ16_9STRA</name>
<comment type="caution">
    <text evidence="1">The sequence shown here is derived from an EMBL/GenBank/DDBJ whole genome shotgun (WGS) entry which is preliminary data.</text>
</comment>
<dbReference type="AlphaFoldDB" id="A0A8T1CZ16"/>
<accession>A0A8T1CZ16</accession>
<dbReference type="EMBL" id="RCMK01000429">
    <property type="protein sequence ID" value="KAG2929194.1"/>
    <property type="molecule type" value="Genomic_DNA"/>
</dbReference>
<sequence length="122" mass="12735">MQLRIIAGSTDRTAGHCADTLRGDSTVTHALGSLLVALVTVGSLRAHSFVFTEELPHLTRPLARSTGSRAAPPLDVLAHLTHLITSGSNPSLFSRTTRCLLASLAGSQTASTVQNPHSLACP</sequence>
<dbReference type="Proteomes" id="UP000736787">
    <property type="component" value="Unassembled WGS sequence"/>
</dbReference>